<gene>
    <name evidence="4" type="ORF">WMG39_14680</name>
</gene>
<organism evidence="4 5">
    <name type="scientific">Microcoleus anatoxicus PTRS2</name>
    <dbReference type="NCBI Taxonomy" id="2705321"/>
    <lineage>
        <taxon>Bacteria</taxon>
        <taxon>Bacillati</taxon>
        <taxon>Cyanobacteriota</taxon>
        <taxon>Cyanophyceae</taxon>
        <taxon>Oscillatoriophycideae</taxon>
        <taxon>Oscillatoriales</taxon>
        <taxon>Microcoleaceae</taxon>
        <taxon>Microcoleus</taxon>
        <taxon>Microcoleus anatoxicus</taxon>
    </lineage>
</organism>
<evidence type="ECO:0000313" key="4">
    <source>
        <dbReference type="EMBL" id="MEK0186084.1"/>
    </source>
</evidence>
<accession>A0ABU8YNU5</accession>
<evidence type="ECO:0000256" key="2">
    <source>
        <dbReference type="ARBA" id="ARBA00023315"/>
    </source>
</evidence>
<evidence type="ECO:0000256" key="1">
    <source>
        <dbReference type="ARBA" id="ARBA00022679"/>
    </source>
</evidence>
<dbReference type="PANTHER" id="PTHR43072">
    <property type="entry name" value="N-ACETYLTRANSFERASE"/>
    <property type="match status" value="1"/>
</dbReference>
<name>A0ABU8YNU5_9CYAN</name>
<feature type="domain" description="N-acetyltransferase" evidence="3">
    <location>
        <begin position="1"/>
        <end position="165"/>
    </location>
</feature>
<keyword evidence="2" id="KW-0012">Acyltransferase</keyword>
<dbReference type="Gene3D" id="3.40.630.30">
    <property type="match status" value="1"/>
</dbReference>
<sequence length="165" mass="18594">MKIRDASESDLPAIVQIYNAAIPGRSATADLEPISVESRLAWYREHSPDSLPIWVMESEQNIIGWLSLQRFYGRAAYQHTAEVSIYIAADRQCCGVGQKLLQHAIWRCPELGIKTLIGIIFAHNQPSLKLFNKFGFQTWGHLPQVAELDGVERDVVIIGLRLNKP</sequence>
<evidence type="ECO:0000259" key="3">
    <source>
        <dbReference type="PROSITE" id="PS51186"/>
    </source>
</evidence>
<protein>
    <submittedName>
        <fullName evidence="4">N-acetyltransferase family protein</fullName>
    </submittedName>
</protein>
<keyword evidence="5" id="KW-1185">Reference proteome</keyword>
<dbReference type="InterPro" id="IPR016181">
    <property type="entry name" value="Acyl_CoA_acyltransferase"/>
</dbReference>
<dbReference type="PROSITE" id="PS51186">
    <property type="entry name" value="GNAT"/>
    <property type="match status" value="1"/>
</dbReference>
<dbReference type="Proteomes" id="UP001384579">
    <property type="component" value="Unassembled WGS sequence"/>
</dbReference>
<comment type="caution">
    <text evidence="4">The sequence shown here is derived from an EMBL/GenBank/DDBJ whole genome shotgun (WGS) entry which is preliminary data.</text>
</comment>
<reference evidence="4 5" key="1">
    <citation type="journal article" date="2020" name="Harmful Algae">
        <title>Molecular and morphological characterization of a novel dihydroanatoxin-a producing Microcoleus species (cyanobacteria) from the Russian River, California, USA.</title>
        <authorList>
            <person name="Conklin K.Y."/>
            <person name="Stancheva R."/>
            <person name="Otten T.G."/>
            <person name="Fadness R."/>
            <person name="Boyer G.L."/>
            <person name="Read B."/>
            <person name="Zhang X."/>
            <person name="Sheath R.G."/>
        </authorList>
    </citation>
    <scope>NUCLEOTIDE SEQUENCE [LARGE SCALE GENOMIC DNA]</scope>
    <source>
        <strain evidence="4 5">PTRS2</strain>
    </source>
</reference>
<proteinExistence type="predicted"/>
<dbReference type="SUPFAM" id="SSF55729">
    <property type="entry name" value="Acyl-CoA N-acyltransferases (Nat)"/>
    <property type="match status" value="1"/>
</dbReference>
<dbReference type="Pfam" id="PF00583">
    <property type="entry name" value="Acetyltransf_1"/>
    <property type="match status" value="1"/>
</dbReference>
<keyword evidence="1" id="KW-0808">Transferase</keyword>
<dbReference type="InterPro" id="IPR000182">
    <property type="entry name" value="GNAT_dom"/>
</dbReference>
<evidence type="ECO:0000313" key="5">
    <source>
        <dbReference type="Proteomes" id="UP001384579"/>
    </source>
</evidence>
<dbReference type="RefSeq" id="WP_340524319.1">
    <property type="nucleotide sequence ID" value="NZ_JBBLXS010000178.1"/>
</dbReference>
<dbReference type="EMBL" id="JBBLXS010000178">
    <property type="protein sequence ID" value="MEK0186084.1"/>
    <property type="molecule type" value="Genomic_DNA"/>
</dbReference>
<dbReference type="CDD" id="cd04301">
    <property type="entry name" value="NAT_SF"/>
    <property type="match status" value="1"/>
</dbReference>
<dbReference type="PANTHER" id="PTHR43072:SF23">
    <property type="entry name" value="UPF0039 PROTEIN C11D3.02C"/>
    <property type="match status" value="1"/>
</dbReference>